<comment type="caution">
    <text evidence="2">The sequence shown here is derived from an EMBL/GenBank/DDBJ whole genome shotgun (WGS) entry which is preliminary data.</text>
</comment>
<dbReference type="CDD" id="cd04301">
    <property type="entry name" value="NAT_SF"/>
    <property type="match status" value="1"/>
</dbReference>
<name>A0A0F9UFQ3_9ZZZZ</name>
<dbReference type="Pfam" id="PF00583">
    <property type="entry name" value="Acetyltransf_1"/>
    <property type="match status" value="1"/>
</dbReference>
<organism evidence="2">
    <name type="scientific">marine sediment metagenome</name>
    <dbReference type="NCBI Taxonomy" id="412755"/>
    <lineage>
        <taxon>unclassified sequences</taxon>
        <taxon>metagenomes</taxon>
        <taxon>ecological metagenomes</taxon>
    </lineage>
</organism>
<dbReference type="GO" id="GO:0016747">
    <property type="term" value="F:acyltransferase activity, transferring groups other than amino-acyl groups"/>
    <property type="evidence" value="ECO:0007669"/>
    <property type="project" value="InterPro"/>
</dbReference>
<feature type="domain" description="N-acetyltransferase" evidence="1">
    <location>
        <begin position="1"/>
        <end position="148"/>
    </location>
</feature>
<gene>
    <name evidence="2" type="ORF">LCGC14_0210980</name>
</gene>
<dbReference type="Gene3D" id="3.40.630.30">
    <property type="match status" value="1"/>
</dbReference>
<dbReference type="EMBL" id="LAZR01000097">
    <property type="protein sequence ID" value="KKN92040.1"/>
    <property type="molecule type" value="Genomic_DNA"/>
</dbReference>
<dbReference type="SUPFAM" id="SSF55729">
    <property type="entry name" value="Acyl-CoA N-acyltransferases (Nat)"/>
    <property type="match status" value="1"/>
</dbReference>
<dbReference type="InterPro" id="IPR016181">
    <property type="entry name" value="Acyl_CoA_acyltransferase"/>
</dbReference>
<proteinExistence type="predicted"/>
<protein>
    <recommendedName>
        <fullName evidence="1">N-acetyltransferase domain-containing protein</fullName>
    </recommendedName>
</protein>
<reference evidence="2" key="1">
    <citation type="journal article" date="2015" name="Nature">
        <title>Complex archaea that bridge the gap between prokaryotes and eukaryotes.</title>
        <authorList>
            <person name="Spang A."/>
            <person name="Saw J.H."/>
            <person name="Jorgensen S.L."/>
            <person name="Zaremba-Niedzwiedzka K."/>
            <person name="Martijn J."/>
            <person name="Lind A.E."/>
            <person name="van Eijk R."/>
            <person name="Schleper C."/>
            <person name="Guy L."/>
            <person name="Ettema T.J."/>
        </authorList>
    </citation>
    <scope>NUCLEOTIDE SEQUENCE</scope>
</reference>
<dbReference type="InterPro" id="IPR000182">
    <property type="entry name" value="GNAT_dom"/>
</dbReference>
<dbReference type="AlphaFoldDB" id="A0A0F9UFQ3"/>
<evidence type="ECO:0000313" key="2">
    <source>
        <dbReference type="EMBL" id="KKN92040.1"/>
    </source>
</evidence>
<dbReference type="PROSITE" id="PS51186">
    <property type="entry name" value="GNAT"/>
    <property type="match status" value="1"/>
</dbReference>
<accession>A0A0F9UFQ3</accession>
<sequence length="148" mass="16820">MRIVQANVDRLDDITPLFIKYREFYGQLPKPEASRRFLNDRLVNEQAVILLAEEEDSGKVLGFCQFIPSFSALTLAATWVLKGVYVVEEARRQLVADKLINQAKHLAREAGIKRMTVMTGEDNDAAQSLYRSLGFSDDADFNYFALKL</sequence>
<dbReference type="PANTHER" id="PTHR43072">
    <property type="entry name" value="N-ACETYLTRANSFERASE"/>
    <property type="match status" value="1"/>
</dbReference>
<dbReference type="PANTHER" id="PTHR43072:SF60">
    <property type="entry name" value="L-2,4-DIAMINOBUTYRIC ACID ACETYLTRANSFERASE"/>
    <property type="match status" value="1"/>
</dbReference>
<evidence type="ECO:0000259" key="1">
    <source>
        <dbReference type="PROSITE" id="PS51186"/>
    </source>
</evidence>